<accession>A0A397VL11</accession>
<protein>
    <submittedName>
        <fullName evidence="1">Uncharacterized protein</fullName>
    </submittedName>
</protein>
<reference evidence="1 2" key="1">
    <citation type="submission" date="2018-06" db="EMBL/GenBank/DDBJ databases">
        <title>Comparative genomics reveals the genomic features of Rhizophagus irregularis, R. cerebriforme, R. diaphanum and Gigaspora rosea, and their symbiotic lifestyle signature.</title>
        <authorList>
            <person name="Morin E."/>
            <person name="San Clemente H."/>
            <person name="Chen E.C.H."/>
            <person name="De La Providencia I."/>
            <person name="Hainaut M."/>
            <person name="Kuo A."/>
            <person name="Kohler A."/>
            <person name="Murat C."/>
            <person name="Tang N."/>
            <person name="Roy S."/>
            <person name="Loubradou J."/>
            <person name="Henrissat B."/>
            <person name="Grigoriev I.V."/>
            <person name="Corradi N."/>
            <person name="Roux C."/>
            <person name="Martin F.M."/>
        </authorList>
    </citation>
    <scope>NUCLEOTIDE SEQUENCE [LARGE SCALE GENOMIC DNA]</scope>
    <source>
        <strain evidence="1 2">DAOM 194757</strain>
    </source>
</reference>
<proteinExistence type="predicted"/>
<evidence type="ECO:0000313" key="1">
    <source>
        <dbReference type="EMBL" id="RIB23195.1"/>
    </source>
</evidence>
<dbReference type="Proteomes" id="UP000266673">
    <property type="component" value="Unassembled WGS sequence"/>
</dbReference>
<keyword evidence="2" id="KW-1185">Reference proteome</keyword>
<dbReference type="AlphaFoldDB" id="A0A397VL11"/>
<comment type="caution">
    <text evidence="1">The sequence shown here is derived from an EMBL/GenBank/DDBJ whole genome shotgun (WGS) entry which is preliminary data.</text>
</comment>
<sequence>MSSLKRKLFIEEEVHEQEIKKIKLDHEEDINKLKHNFNEKIAKIENESCEIIDKLEDEKIERDQLIINLYSENAFYHDFFGKAFEIAHRLYKQVKLFEVVNESINNFQELAPQELLESENESKLERIML</sequence>
<dbReference type="OrthoDB" id="2491867at2759"/>
<name>A0A397VL11_9GLOM</name>
<organism evidence="1 2">
    <name type="scientific">Gigaspora rosea</name>
    <dbReference type="NCBI Taxonomy" id="44941"/>
    <lineage>
        <taxon>Eukaryota</taxon>
        <taxon>Fungi</taxon>
        <taxon>Fungi incertae sedis</taxon>
        <taxon>Mucoromycota</taxon>
        <taxon>Glomeromycotina</taxon>
        <taxon>Glomeromycetes</taxon>
        <taxon>Diversisporales</taxon>
        <taxon>Gigasporaceae</taxon>
        <taxon>Gigaspora</taxon>
    </lineage>
</organism>
<gene>
    <name evidence="1" type="ORF">C2G38_2032961</name>
</gene>
<dbReference type="EMBL" id="QKWP01000274">
    <property type="protein sequence ID" value="RIB23195.1"/>
    <property type="molecule type" value="Genomic_DNA"/>
</dbReference>
<evidence type="ECO:0000313" key="2">
    <source>
        <dbReference type="Proteomes" id="UP000266673"/>
    </source>
</evidence>